<evidence type="ECO:0000313" key="3">
    <source>
        <dbReference type="Proteomes" id="UP001526143"/>
    </source>
</evidence>
<accession>A0ABT3B0U3</accession>
<organism evidence="2 3">
    <name type="scientific">Plectonema radiosum NIES-515</name>
    <dbReference type="NCBI Taxonomy" id="2986073"/>
    <lineage>
        <taxon>Bacteria</taxon>
        <taxon>Bacillati</taxon>
        <taxon>Cyanobacteriota</taxon>
        <taxon>Cyanophyceae</taxon>
        <taxon>Oscillatoriophycideae</taxon>
        <taxon>Oscillatoriales</taxon>
        <taxon>Microcoleaceae</taxon>
        <taxon>Plectonema</taxon>
    </lineage>
</organism>
<protein>
    <submittedName>
        <fullName evidence="2">Helix-turn-helix domain-containing protein</fullName>
    </submittedName>
</protein>
<proteinExistence type="predicted"/>
<dbReference type="EMBL" id="JAOWRF010000233">
    <property type="protein sequence ID" value="MCV3214991.1"/>
    <property type="molecule type" value="Genomic_DNA"/>
</dbReference>
<feature type="domain" description="Transposase putative helix-turn-helix" evidence="1">
    <location>
        <begin position="2"/>
        <end position="40"/>
    </location>
</feature>
<reference evidence="2 3" key="1">
    <citation type="submission" date="2022-10" db="EMBL/GenBank/DDBJ databases">
        <title>Identification of biosynthetic pathway for the production of the potent trypsin inhibitor radiosumin.</title>
        <authorList>
            <person name="Fewer D.P."/>
            <person name="Delbaje E."/>
            <person name="Ouyang X."/>
            <person name="Agostino P.D."/>
            <person name="Wahlsten M."/>
            <person name="Jokela J."/>
            <person name="Permi P."/>
            <person name="Haapaniemi E."/>
            <person name="Koistinen H."/>
        </authorList>
    </citation>
    <scope>NUCLEOTIDE SEQUENCE [LARGE SCALE GENOMIC DNA]</scope>
    <source>
        <strain evidence="2 3">NIES-515</strain>
    </source>
</reference>
<dbReference type="RefSeq" id="WP_263746574.1">
    <property type="nucleotide sequence ID" value="NZ_JAOWRF010000233.1"/>
</dbReference>
<evidence type="ECO:0000313" key="2">
    <source>
        <dbReference type="EMBL" id="MCV3214991.1"/>
    </source>
</evidence>
<dbReference type="InterPro" id="IPR021027">
    <property type="entry name" value="Transposase_put_HTH"/>
</dbReference>
<comment type="caution">
    <text evidence="2">The sequence shown here is derived from an EMBL/GenBank/DDBJ whole genome shotgun (WGS) entry which is preliminary data.</text>
</comment>
<dbReference type="Pfam" id="PF12323">
    <property type="entry name" value="HTH_OrfB_IS605"/>
    <property type="match status" value="1"/>
</dbReference>
<gene>
    <name evidence="2" type="ORF">OGM63_15960</name>
</gene>
<keyword evidence="3" id="KW-1185">Reference proteome</keyword>
<name>A0ABT3B0U3_9CYAN</name>
<evidence type="ECO:0000259" key="1">
    <source>
        <dbReference type="Pfam" id="PF12323"/>
    </source>
</evidence>
<sequence length="101" mass="11844">MGNKADKLRIYANNEQSAFLAKCFGCSRFVYNYFLRVTTDVDAESKKSLRYKEWAKLLISLKSEFEWLKEVNSQSLQQTLKDLESAFTRFFKKLGELPNNN</sequence>
<dbReference type="Proteomes" id="UP001526143">
    <property type="component" value="Unassembled WGS sequence"/>
</dbReference>